<dbReference type="GO" id="GO:0006270">
    <property type="term" value="P:DNA replication initiation"/>
    <property type="evidence" value="ECO:0007669"/>
    <property type="project" value="TreeGrafter"/>
</dbReference>
<dbReference type="GO" id="GO:0005658">
    <property type="term" value="C:alpha DNA polymerase:primase complex"/>
    <property type="evidence" value="ECO:0007669"/>
    <property type="project" value="TreeGrafter"/>
</dbReference>
<dbReference type="PANTHER" id="PTHR23061:SF12">
    <property type="entry name" value="DNA POLYMERASE ALPHA SUBUNIT B"/>
    <property type="match status" value="1"/>
</dbReference>
<dbReference type="FunFam" id="3.60.21.60:FF:000004">
    <property type="entry name" value="DNA polymerase alpha subunit B"/>
    <property type="match status" value="1"/>
</dbReference>
<dbReference type="OrthoDB" id="336885at2759"/>
<dbReference type="AlphaFoldDB" id="A0A9N7RTM3"/>
<evidence type="ECO:0000313" key="7">
    <source>
        <dbReference type="EMBL" id="CAA0841486.1"/>
    </source>
</evidence>
<dbReference type="InterPro" id="IPR007185">
    <property type="entry name" value="DNA_pol_a/d/e_bsu"/>
</dbReference>
<proteinExistence type="inferred from homology"/>
<organism evidence="7 8">
    <name type="scientific">Striga hermonthica</name>
    <name type="common">Purple witchweed</name>
    <name type="synonym">Buchnera hermonthica</name>
    <dbReference type="NCBI Taxonomy" id="68872"/>
    <lineage>
        <taxon>Eukaryota</taxon>
        <taxon>Viridiplantae</taxon>
        <taxon>Streptophyta</taxon>
        <taxon>Embryophyta</taxon>
        <taxon>Tracheophyta</taxon>
        <taxon>Spermatophyta</taxon>
        <taxon>Magnoliopsida</taxon>
        <taxon>eudicotyledons</taxon>
        <taxon>Gunneridae</taxon>
        <taxon>Pentapetalae</taxon>
        <taxon>asterids</taxon>
        <taxon>lamiids</taxon>
        <taxon>Lamiales</taxon>
        <taxon>Orobanchaceae</taxon>
        <taxon>Buchnereae</taxon>
        <taxon>Striga</taxon>
    </lineage>
</organism>
<dbReference type="Gene3D" id="3.60.21.60">
    <property type="match status" value="1"/>
</dbReference>
<evidence type="ECO:0000313" key="8">
    <source>
        <dbReference type="Proteomes" id="UP001153555"/>
    </source>
</evidence>
<dbReference type="Pfam" id="PF04042">
    <property type="entry name" value="DNA_pol_E_B"/>
    <property type="match status" value="1"/>
</dbReference>
<sequence length="294" mass="32702">MINDETKHPDTYPNRTHHVIVDAGLDPLKHQAFVVVEEAGSLTPGRSHFPPLPGDASNEIVAAGPFTTSDNLLFEPLTELLAYARRKQPQLLVLLGPFIDSDHPELSKGTVDQTFDEMFHLQILEKLQDYVECMGSVARVILMPSIRDAHHDFVFPQVHILVFCVKLNADFYLTRNNVICYNTDVNVACCTVDILKHLSAEEICRNPPGESKQRLANLAKHILSQQSFYPLYPPAKEVPLDFSFAEKALRFSLTPDILILPSDLAPFVKVLTIEGGDDDAELKNSLGSISYALG</sequence>
<comment type="similarity">
    <text evidence="2">Belongs to the DNA polymerase alpha subunit B family.</text>
</comment>
<keyword evidence="8" id="KW-1185">Reference proteome</keyword>
<comment type="subcellular location">
    <subcellularLocation>
        <location evidence="1">Nucleus</location>
    </subcellularLocation>
</comment>
<name>A0A9N7RTM3_STRHE</name>
<dbReference type="PANTHER" id="PTHR23061">
    <property type="entry name" value="DNA POLYMERASE 2 ALPHA 70 KDA SUBUNIT"/>
    <property type="match status" value="1"/>
</dbReference>
<evidence type="ECO:0000259" key="6">
    <source>
        <dbReference type="Pfam" id="PF04042"/>
    </source>
</evidence>
<keyword evidence="5" id="KW-0539">Nucleus</keyword>
<protein>
    <recommendedName>
        <fullName evidence="3">DNA polymerase alpha subunit B</fullName>
    </recommendedName>
</protein>
<accession>A0A9N7RTM3</accession>
<dbReference type="InterPro" id="IPR016722">
    <property type="entry name" value="DNA_pol_alpha_bsu"/>
</dbReference>
<dbReference type="EMBL" id="CACSLK010034108">
    <property type="protein sequence ID" value="CAA0841486.1"/>
    <property type="molecule type" value="Genomic_DNA"/>
</dbReference>
<evidence type="ECO:0000256" key="3">
    <source>
        <dbReference type="ARBA" id="ARBA00018596"/>
    </source>
</evidence>
<evidence type="ECO:0000256" key="4">
    <source>
        <dbReference type="ARBA" id="ARBA00022705"/>
    </source>
</evidence>
<evidence type="ECO:0000256" key="5">
    <source>
        <dbReference type="ARBA" id="ARBA00023242"/>
    </source>
</evidence>
<reference evidence="7" key="1">
    <citation type="submission" date="2019-12" db="EMBL/GenBank/DDBJ databases">
        <authorList>
            <person name="Scholes J."/>
        </authorList>
    </citation>
    <scope>NUCLEOTIDE SEQUENCE</scope>
</reference>
<evidence type="ECO:0000256" key="1">
    <source>
        <dbReference type="ARBA" id="ARBA00004123"/>
    </source>
</evidence>
<keyword evidence="4" id="KW-0235">DNA replication</keyword>
<dbReference type="Proteomes" id="UP001153555">
    <property type="component" value="Unassembled WGS sequence"/>
</dbReference>
<comment type="caution">
    <text evidence="7">The sequence shown here is derived from an EMBL/GenBank/DDBJ whole genome shotgun (WGS) entry which is preliminary data.</text>
</comment>
<evidence type="ECO:0000256" key="2">
    <source>
        <dbReference type="ARBA" id="ARBA00007299"/>
    </source>
</evidence>
<gene>
    <name evidence="7" type="ORF">SHERM_07497</name>
</gene>
<dbReference type="GO" id="GO:0003677">
    <property type="term" value="F:DNA binding"/>
    <property type="evidence" value="ECO:0007669"/>
    <property type="project" value="InterPro"/>
</dbReference>
<feature type="domain" description="DNA polymerase alpha/delta/epsilon subunit B" evidence="6">
    <location>
        <begin position="60"/>
        <end position="269"/>
    </location>
</feature>